<feature type="region of interest" description="Disordered" evidence="1">
    <location>
        <begin position="1"/>
        <end position="43"/>
    </location>
</feature>
<accession>A0A5H2XM38</accession>
<organism evidence="2">
    <name type="scientific">Prunus dulcis</name>
    <name type="common">Almond</name>
    <name type="synonym">Amygdalus dulcis</name>
    <dbReference type="NCBI Taxonomy" id="3755"/>
    <lineage>
        <taxon>Eukaryota</taxon>
        <taxon>Viridiplantae</taxon>
        <taxon>Streptophyta</taxon>
        <taxon>Embryophyta</taxon>
        <taxon>Tracheophyta</taxon>
        <taxon>Spermatophyta</taxon>
        <taxon>Magnoliopsida</taxon>
        <taxon>eudicotyledons</taxon>
        <taxon>Gunneridae</taxon>
        <taxon>Pentapetalae</taxon>
        <taxon>rosids</taxon>
        <taxon>fabids</taxon>
        <taxon>Rosales</taxon>
        <taxon>Rosaceae</taxon>
        <taxon>Amygdaloideae</taxon>
        <taxon>Amygdaleae</taxon>
        <taxon>Prunus</taxon>
    </lineage>
</organism>
<protein>
    <submittedName>
        <fullName evidence="2">Uncharacterized protein</fullName>
    </submittedName>
</protein>
<gene>
    <name evidence="2" type="ORF">Prudu_253S000500</name>
</gene>
<evidence type="ECO:0000256" key="1">
    <source>
        <dbReference type="SAM" id="MobiDB-lite"/>
    </source>
</evidence>
<feature type="region of interest" description="Disordered" evidence="1">
    <location>
        <begin position="77"/>
        <end position="111"/>
    </location>
</feature>
<dbReference type="EMBL" id="AP020590">
    <property type="protein sequence ID" value="BBN68009.1"/>
    <property type="molecule type" value="Genomic_DNA"/>
</dbReference>
<feature type="non-terminal residue" evidence="2">
    <location>
        <position position="1"/>
    </location>
</feature>
<evidence type="ECO:0000313" key="2">
    <source>
        <dbReference type="EMBL" id="BBN68009.1"/>
    </source>
</evidence>
<feature type="non-terminal residue" evidence="2">
    <location>
        <position position="187"/>
    </location>
</feature>
<proteinExistence type="predicted"/>
<name>A0A5H2XM38_PRUDU</name>
<reference evidence="2" key="1">
    <citation type="journal article" date="2019" name="Science">
        <title>Mutation of a bHLH transcription factor allowed almond domestication.</title>
        <authorList>
            <person name="Sanchez-Perez R."/>
            <person name="Pavan S."/>
            <person name="Mazzeo R."/>
            <person name="Moldovan C."/>
            <person name="Aiese Cigliano R."/>
            <person name="Del Cueto J."/>
            <person name="Ricciardi F."/>
            <person name="Lotti C."/>
            <person name="Ricciardi L."/>
            <person name="Dicenta F."/>
            <person name="Lopez-Marques R.L."/>
            <person name="Lindberg Moller B."/>
        </authorList>
    </citation>
    <scope>NUCLEOTIDE SEQUENCE</scope>
</reference>
<dbReference type="AlphaFoldDB" id="A0A5H2XM38"/>
<sequence>PCTLRLLGDGRPPQAEPISAVGTIGSASVSPSQPDQPPPRAALSWPENHVFRRRFLRSHPNFQLKILLRFSTKSIEHQRSSRLAGEPSKGRFSSDHLSAQDPPPGPPSFRTTKKRRILLWKILGLVKITGETLPKFRQKSKGILKKSCSKKGKKGHFCPTFARCRTRTGLGSDSKVEIGRVLSLKLF</sequence>